<accession>A0A1I7XRW1</accession>
<organism evidence="1 2">
    <name type="scientific">Heterorhabditis bacteriophora</name>
    <name type="common">Entomopathogenic nematode worm</name>
    <dbReference type="NCBI Taxonomy" id="37862"/>
    <lineage>
        <taxon>Eukaryota</taxon>
        <taxon>Metazoa</taxon>
        <taxon>Ecdysozoa</taxon>
        <taxon>Nematoda</taxon>
        <taxon>Chromadorea</taxon>
        <taxon>Rhabditida</taxon>
        <taxon>Rhabditina</taxon>
        <taxon>Rhabditomorpha</taxon>
        <taxon>Strongyloidea</taxon>
        <taxon>Heterorhabditidae</taxon>
        <taxon>Heterorhabditis</taxon>
    </lineage>
</organism>
<keyword evidence="1" id="KW-1185">Reference proteome</keyword>
<dbReference type="AlphaFoldDB" id="A0A1I7XRW1"/>
<reference evidence="2" key="1">
    <citation type="submission" date="2016-11" db="UniProtKB">
        <authorList>
            <consortium name="WormBaseParasite"/>
        </authorList>
    </citation>
    <scope>IDENTIFICATION</scope>
</reference>
<evidence type="ECO:0000313" key="1">
    <source>
        <dbReference type="Proteomes" id="UP000095283"/>
    </source>
</evidence>
<dbReference type="Proteomes" id="UP000095283">
    <property type="component" value="Unplaced"/>
</dbReference>
<proteinExistence type="predicted"/>
<protein>
    <submittedName>
        <fullName evidence="2">Uncharacterized protein</fullName>
    </submittedName>
</protein>
<evidence type="ECO:0000313" key="2">
    <source>
        <dbReference type="WBParaSite" id="Hba_20554"/>
    </source>
</evidence>
<name>A0A1I7XRW1_HETBA</name>
<sequence>MHFASTCIVMGWDKIVLGDEEELNFNGPDSNMKCFSDKNINIIKWSSLFLNLKPIEDLQSLSK</sequence>
<dbReference type="WBParaSite" id="Hba_20554">
    <property type="protein sequence ID" value="Hba_20554"/>
    <property type="gene ID" value="Hba_20554"/>
</dbReference>